<dbReference type="EMBL" id="FOCF01000004">
    <property type="protein sequence ID" value="SEN09847.1"/>
    <property type="molecule type" value="Genomic_DNA"/>
</dbReference>
<evidence type="ECO:0000256" key="1">
    <source>
        <dbReference type="SAM" id="MobiDB-lite"/>
    </source>
</evidence>
<dbReference type="AlphaFoldDB" id="A0A1H8DTI1"/>
<sequence length="182" mass="18756">MAGADDRTGGYVKTPLTERDDGSRAAAVQRLRRLATIHRSAAVWLVVLTLAARMLVPGGYMPMPTSEGLRILPCDGWAGASMTMAGMAQDAARADHAGMPGHAMTSPASPAKQPGKADAPTRSEVPCPFAGLAMPSLGGADPVLLVLAIGFIVAAALRIVEHSPRAAAIRPRPPSQAPPHTA</sequence>
<name>A0A1H8DTI1_9SPHN</name>
<evidence type="ECO:0008006" key="5">
    <source>
        <dbReference type="Google" id="ProtNLM"/>
    </source>
</evidence>
<organism evidence="3 4">
    <name type="scientific">Sphingomonas gellani</name>
    <dbReference type="NCBI Taxonomy" id="1166340"/>
    <lineage>
        <taxon>Bacteria</taxon>
        <taxon>Pseudomonadati</taxon>
        <taxon>Pseudomonadota</taxon>
        <taxon>Alphaproteobacteria</taxon>
        <taxon>Sphingomonadales</taxon>
        <taxon>Sphingomonadaceae</taxon>
        <taxon>Sphingomonas</taxon>
    </lineage>
</organism>
<feature type="transmembrane region" description="Helical" evidence="2">
    <location>
        <begin position="41"/>
        <end position="60"/>
    </location>
</feature>
<keyword evidence="4" id="KW-1185">Reference proteome</keyword>
<evidence type="ECO:0000313" key="4">
    <source>
        <dbReference type="Proteomes" id="UP000199206"/>
    </source>
</evidence>
<proteinExistence type="predicted"/>
<feature type="transmembrane region" description="Helical" evidence="2">
    <location>
        <begin position="142"/>
        <end position="160"/>
    </location>
</feature>
<reference evidence="4" key="1">
    <citation type="submission" date="2016-10" db="EMBL/GenBank/DDBJ databases">
        <authorList>
            <person name="Varghese N."/>
            <person name="Submissions S."/>
        </authorList>
    </citation>
    <scope>NUCLEOTIDE SEQUENCE [LARGE SCALE GENOMIC DNA]</scope>
    <source>
        <strain evidence="4">S6-262</strain>
    </source>
</reference>
<protein>
    <recommendedName>
        <fullName evidence="5">DUF2946 domain-containing protein</fullName>
    </recommendedName>
</protein>
<evidence type="ECO:0000256" key="2">
    <source>
        <dbReference type="SAM" id="Phobius"/>
    </source>
</evidence>
<feature type="region of interest" description="Disordered" evidence="1">
    <location>
        <begin position="97"/>
        <end position="122"/>
    </location>
</feature>
<feature type="region of interest" description="Disordered" evidence="1">
    <location>
        <begin position="1"/>
        <end position="23"/>
    </location>
</feature>
<dbReference type="Proteomes" id="UP000199206">
    <property type="component" value="Unassembled WGS sequence"/>
</dbReference>
<evidence type="ECO:0000313" key="3">
    <source>
        <dbReference type="EMBL" id="SEN09847.1"/>
    </source>
</evidence>
<keyword evidence="2" id="KW-1133">Transmembrane helix</keyword>
<dbReference type="STRING" id="1166340.SAMN05192583_2029"/>
<gene>
    <name evidence="3" type="ORF">SAMN05192583_2029</name>
</gene>
<keyword evidence="2" id="KW-0812">Transmembrane</keyword>
<keyword evidence="2" id="KW-0472">Membrane</keyword>
<accession>A0A1H8DTI1</accession>